<evidence type="ECO:0000256" key="1">
    <source>
        <dbReference type="SAM" id="MobiDB-lite"/>
    </source>
</evidence>
<dbReference type="AlphaFoldDB" id="A0A0A9EK31"/>
<feature type="region of interest" description="Disordered" evidence="1">
    <location>
        <begin position="104"/>
        <end position="142"/>
    </location>
</feature>
<dbReference type="EMBL" id="GBRH01201483">
    <property type="protein sequence ID" value="JAD96412.1"/>
    <property type="molecule type" value="Transcribed_RNA"/>
</dbReference>
<sequence length="142" mass="15167">MDHIDPAAFVASHHPAAIDREQSPQPRSHCPLASLRASPGGHAARRGRATEHRSPSASLCLAPPWGWQHPRRREATAARATDRLAPAGAFAPRLLHGATLLLGLRAPSRGPRHRGRPPSSRPHRLARATARPAPVGASAPRL</sequence>
<reference evidence="2" key="2">
    <citation type="journal article" date="2015" name="Data Brief">
        <title>Shoot transcriptome of the giant reed, Arundo donax.</title>
        <authorList>
            <person name="Barrero R.A."/>
            <person name="Guerrero F.D."/>
            <person name="Moolhuijzen P."/>
            <person name="Goolsby J.A."/>
            <person name="Tidwell J."/>
            <person name="Bellgard S.E."/>
            <person name="Bellgard M.I."/>
        </authorList>
    </citation>
    <scope>NUCLEOTIDE SEQUENCE</scope>
    <source>
        <tissue evidence="2">Shoot tissue taken approximately 20 cm above the soil surface</tissue>
    </source>
</reference>
<evidence type="ECO:0000313" key="2">
    <source>
        <dbReference type="EMBL" id="JAD96412.1"/>
    </source>
</evidence>
<organism evidence="2">
    <name type="scientific">Arundo donax</name>
    <name type="common">Giant reed</name>
    <name type="synonym">Donax arundinaceus</name>
    <dbReference type="NCBI Taxonomy" id="35708"/>
    <lineage>
        <taxon>Eukaryota</taxon>
        <taxon>Viridiplantae</taxon>
        <taxon>Streptophyta</taxon>
        <taxon>Embryophyta</taxon>
        <taxon>Tracheophyta</taxon>
        <taxon>Spermatophyta</taxon>
        <taxon>Magnoliopsida</taxon>
        <taxon>Liliopsida</taxon>
        <taxon>Poales</taxon>
        <taxon>Poaceae</taxon>
        <taxon>PACMAD clade</taxon>
        <taxon>Arundinoideae</taxon>
        <taxon>Arundineae</taxon>
        <taxon>Arundo</taxon>
    </lineage>
</organism>
<feature type="region of interest" description="Disordered" evidence="1">
    <location>
        <begin position="1"/>
        <end position="78"/>
    </location>
</feature>
<accession>A0A0A9EK31</accession>
<protein>
    <submittedName>
        <fullName evidence="2">Uncharacterized protein</fullName>
    </submittedName>
</protein>
<name>A0A0A9EK31_ARUDO</name>
<proteinExistence type="predicted"/>
<feature type="compositionally biased region" description="Basic residues" evidence="1">
    <location>
        <begin position="110"/>
        <end position="126"/>
    </location>
</feature>
<reference evidence="2" key="1">
    <citation type="submission" date="2014-09" db="EMBL/GenBank/DDBJ databases">
        <authorList>
            <person name="Magalhaes I.L.F."/>
            <person name="Oliveira U."/>
            <person name="Santos F.R."/>
            <person name="Vidigal T.H.D.A."/>
            <person name="Brescovit A.D."/>
            <person name="Santos A.J."/>
        </authorList>
    </citation>
    <scope>NUCLEOTIDE SEQUENCE</scope>
    <source>
        <tissue evidence="2">Shoot tissue taken approximately 20 cm above the soil surface</tissue>
    </source>
</reference>